<dbReference type="EMBL" id="ANNX02000012">
    <property type="protein sequence ID" value="KYC44088.1"/>
    <property type="molecule type" value="Genomic_DNA"/>
</dbReference>
<evidence type="ECO:0000313" key="2">
    <source>
        <dbReference type="Proteomes" id="UP000076925"/>
    </source>
</evidence>
<reference evidence="1 2" key="1">
    <citation type="journal article" date="2013" name="Genome Biol. Evol.">
        <title>Genomes of Stigonematalean cyanobacteria (subsection V) and the evolution of oxygenic photosynthesis from prokaryotes to plastids.</title>
        <authorList>
            <person name="Dagan T."/>
            <person name="Roettger M."/>
            <person name="Stucken K."/>
            <person name="Landan G."/>
            <person name="Koch R."/>
            <person name="Major P."/>
            <person name="Gould S.B."/>
            <person name="Goremykin V.V."/>
            <person name="Rippka R."/>
            <person name="Tandeau de Marsac N."/>
            <person name="Gugger M."/>
            <person name="Lockhart P.J."/>
            <person name="Allen J.F."/>
            <person name="Brune I."/>
            <person name="Maus I."/>
            <person name="Puhler A."/>
            <person name="Martin W.F."/>
        </authorList>
    </citation>
    <scope>NUCLEOTIDE SEQUENCE [LARGE SCALE GENOMIC DNA]</scope>
    <source>
        <strain evidence="1 2">PCC 7110</strain>
    </source>
</reference>
<keyword evidence="2" id="KW-1185">Reference proteome</keyword>
<comment type="caution">
    <text evidence="1">The sequence shown here is derived from an EMBL/GenBank/DDBJ whole genome shotgun (WGS) entry which is preliminary data.</text>
</comment>
<accession>A0A139XHC2</accession>
<protein>
    <submittedName>
        <fullName evidence="1">Uncharacterized protein</fullName>
    </submittedName>
</protein>
<dbReference type="RefSeq" id="WP_017741390.1">
    <property type="nucleotide sequence ID" value="NZ_KQ976354.1"/>
</dbReference>
<dbReference type="Gene3D" id="3.40.50.2020">
    <property type="match status" value="1"/>
</dbReference>
<sequence length="244" mass="27894">MSRIYSDLCQEDTQFLLETLADKSIEPEKYREAMKKIGMALGNTTLSQIDNNQANVYLACTVEDADFLAKGILSILEKHLSNIAFACFWNQRLSPFELEDLKVAPIFKKYQEPCPKKVKYLMVVKSIISGACVVRTNLINLIQKIEPEIIFIVAPVMYQNAEQKLKDEFKESISEKFRFFYFAKDDERTAKGEVIPGIGGNVYLRLGFGGQEQKNEYIPEIVKLRRSQFRHQPVTSPASKMTST</sequence>
<name>A0A139XHC2_9CYAN</name>
<proteinExistence type="predicted"/>
<dbReference type="OrthoDB" id="648192at2"/>
<dbReference type="Proteomes" id="UP000076925">
    <property type="component" value="Unassembled WGS sequence"/>
</dbReference>
<organism evidence="1 2">
    <name type="scientific">Scytonema hofmannii PCC 7110</name>
    <dbReference type="NCBI Taxonomy" id="128403"/>
    <lineage>
        <taxon>Bacteria</taxon>
        <taxon>Bacillati</taxon>
        <taxon>Cyanobacteriota</taxon>
        <taxon>Cyanophyceae</taxon>
        <taxon>Nostocales</taxon>
        <taxon>Scytonemataceae</taxon>
        <taxon>Scytonema</taxon>
    </lineage>
</organism>
<dbReference type="AlphaFoldDB" id="A0A139XHC2"/>
<gene>
    <name evidence="1" type="ORF">WA1_02805</name>
</gene>
<dbReference type="InterPro" id="IPR029057">
    <property type="entry name" value="PRTase-like"/>
</dbReference>
<evidence type="ECO:0000313" key="1">
    <source>
        <dbReference type="EMBL" id="KYC44088.1"/>
    </source>
</evidence>